<feature type="transmembrane region" description="Helical" evidence="1">
    <location>
        <begin position="93"/>
        <end position="116"/>
    </location>
</feature>
<sequence length="128" mass="14509">MLLTIFSPVYEALCGAHPDYTAEYRGSIFGSVGTITLAIIVAMLLLFYVVLGRWKMVWFNLIHWGVTVLITAIICFFIAYLSAKNVLELVDGYVWRFAVINAIYTAVIFILLSLIFKNLSVFSKRTPF</sequence>
<name>A0A2H9VRU2_9SPHI</name>
<keyword evidence="1" id="KW-1133">Transmembrane helix</keyword>
<evidence type="ECO:0000256" key="1">
    <source>
        <dbReference type="SAM" id="Phobius"/>
    </source>
</evidence>
<keyword evidence="1" id="KW-0472">Membrane</keyword>
<gene>
    <name evidence="2" type="ORF">CLV57_0501</name>
</gene>
<proteinExistence type="predicted"/>
<dbReference type="EMBL" id="PGFJ01000001">
    <property type="protein sequence ID" value="PJJ83518.1"/>
    <property type="molecule type" value="Genomic_DNA"/>
</dbReference>
<evidence type="ECO:0000313" key="3">
    <source>
        <dbReference type="Proteomes" id="UP000242687"/>
    </source>
</evidence>
<evidence type="ECO:0000313" key="2">
    <source>
        <dbReference type="EMBL" id="PJJ83518.1"/>
    </source>
</evidence>
<keyword evidence="3" id="KW-1185">Reference proteome</keyword>
<dbReference type="Proteomes" id="UP000242687">
    <property type="component" value="Unassembled WGS sequence"/>
</dbReference>
<feature type="transmembrane region" description="Helical" evidence="1">
    <location>
        <begin position="28"/>
        <end position="51"/>
    </location>
</feature>
<protein>
    <submittedName>
        <fullName evidence="2">Uncharacterized protein</fullName>
    </submittedName>
</protein>
<dbReference type="AlphaFoldDB" id="A0A2H9VRU2"/>
<feature type="transmembrane region" description="Helical" evidence="1">
    <location>
        <begin position="58"/>
        <end position="81"/>
    </location>
</feature>
<organism evidence="2 3">
    <name type="scientific">Mucilaginibacter auburnensis</name>
    <dbReference type="NCBI Taxonomy" id="1457233"/>
    <lineage>
        <taxon>Bacteria</taxon>
        <taxon>Pseudomonadati</taxon>
        <taxon>Bacteroidota</taxon>
        <taxon>Sphingobacteriia</taxon>
        <taxon>Sphingobacteriales</taxon>
        <taxon>Sphingobacteriaceae</taxon>
        <taxon>Mucilaginibacter</taxon>
    </lineage>
</organism>
<accession>A0A2H9VRU2</accession>
<dbReference type="OrthoDB" id="764930at2"/>
<comment type="caution">
    <text evidence="2">The sequence shown here is derived from an EMBL/GenBank/DDBJ whole genome shotgun (WGS) entry which is preliminary data.</text>
</comment>
<dbReference type="RefSeq" id="WP_100339775.1">
    <property type="nucleotide sequence ID" value="NZ_PGFJ01000001.1"/>
</dbReference>
<keyword evidence="1" id="KW-0812">Transmembrane</keyword>
<reference evidence="2 3" key="1">
    <citation type="submission" date="2017-11" db="EMBL/GenBank/DDBJ databases">
        <title>Genomic Encyclopedia of Archaeal and Bacterial Type Strains, Phase II (KMG-II): From Individual Species to Whole Genera.</title>
        <authorList>
            <person name="Goeker M."/>
        </authorList>
    </citation>
    <scope>NUCLEOTIDE SEQUENCE [LARGE SCALE GENOMIC DNA]</scope>
    <source>
        <strain evidence="2 3">DSM 28175</strain>
    </source>
</reference>